<comment type="caution">
    <text evidence="2">The sequence shown here is derived from an EMBL/GenBank/DDBJ whole genome shotgun (WGS) entry which is preliminary data.</text>
</comment>
<protein>
    <submittedName>
        <fullName evidence="2">Uncharacterized protein</fullName>
    </submittedName>
</protein>
<feature type="compositionally biased region" description="Polar residues" evidence="1">
    <location>
        <begin position="89"/>
        <end position="99"/>
    </location>
</feature>
<gene>
    <name evidence="2" type="ORF">DFH08DRAFT_810469</name>
</gene>
<proteinExistence type="predicted"/>
<dbReference type="AlphaFoldDB" id="A0AAD6ZY67"/>
<reference evidence="2" key="1">
    <citation type="submission" date="2023-03" db="EMBL/GenBank/DDBJ databases">
        <title>Massive genome expansion in bonnet fungi (Mycena s.s.) driven by repeated elements and novel gene families across ecological guilds.</title>
        <authorList>
            <consortium name="Lawrence Berkeley National Laboratory"/>
            <person name="Harder C.B."/>
            <person name="Miyauchi S."/>
            <person name="Viragh M."/>
            <person name="Kuo A."/>
            <person name="Thoen E."/>
            <person name="Andreopoulos B."/>
            <person name="Lu D."/>
            <person name="Skrede I."/>
            <person name="Drula E."/>
            <person name="Henrissat B."/>
            <person name="Morin E."/>
            <person name="Kohler A."/>
            <person name="Barry K."/>
            <person name="LaButti K."/>
            <person name="Morin E."/>
            <person name="Salamov A."/>
            <person name="Lipzen A."/>
            <person name="Mereny Z."/>
            <person name="Hegedus B."/>
            <person name="Baldrian P."/>
            <person name="Stursova M."/>
            <person name="Weitz H."/>
            <person name="Taylor A."/>
            <person name="Grigoriev I.V."/>
            <person name="Nagy L.G."/>
            <person name="Martin F."/>
            <person name="Kauserud H."/>
        </authorList>
    </citation>
    <scope>NUCLEOTIDE SEQUENCE</scope>
    <source>
        <strain evidence="2">CBHHK002</strain>
    </source>
</reference>
<dbReference type="EMBL" id="JARIHO010000022">
    <property type="protein sequence ID" value="KAJ7343935.1"/>
    <property type="molecule type" value="Genomic_DNA"/>
</dbReference>
<keyword evidence="3" id="KW-1185">Reference proteome</keyword>
<name>A0AAD6ZY67_9AGAR</name>
<sequence>MASSSRSKAVTWGECTVYDTDLEVKCNCEEYCQFKNTTLCAECLHEQKKHLAGKSSDRSIKDITSILAGMTKGSSGSISSSMLSQISKAQASLGSSGSQKGKAANEESWNANNGSGREKQRKGQGADGELERQLPKNLQAVPDHVKTRKAVNRGLVVLRSEAGVELAGLGTTMI</sequence>
<dbReference type="Proteomes" id="UP001218218">
    <property type="component" value="Unassembled WGS sequence"/>
</dbReference>
<evidence type="ECO:0000256" key="1">
    <source>
        <dbReference type="SAM" id="MobiDB-lite"/>
    </source>
</evidence>
<accession>A0AAD6ZY67</accession>
<evidence type="ECO:0000313" key="3">
    <source>
        <dbReference type="Proteomes" id="UP001218218"/>
    </source>
</evidence>
<organism evidence="2 3">
    <name type="scientific">Mycena albidolilacea</name>
    <dbReference type="NCBI Taxonomy" id="1033008"/>
    <lineage>
        <taxon>Eukaryota</taxon>
        <taxon>Fungi</taxon>
        <taxon>Dikarya</taxon>
        <taxon>Basidiomycota</taxon>
        <taxon>Agaricomycotina</taxon>
        <taxon>Agaricomycetes</taxon>
        <taxon>Agaricomycetidae</taxon>
        <taxon>Agaricales</taxon>
        <taxon>Marasmiineae</taxon>
        <taxon>Mycenaceae</taxon>
        <taxon>Mycena</taxon>
    </lineage>
</organism>
<evidence type="ECO:0000313" key="2">
    <source>
        <dbReference type="EMBL" id="KAJ7343935.1"/>
    </source>
</evidence>
<feature type="region of interest" description="Disordered" evidence="1">
    <location>
        <begin position="89"/>
        <end position="137"/>
    </location>
</feature>